<gene>
    <name evidence="1" type="ORF">A0O31_00846</name>
</gene>
<dbReference type="Proteomes" id="UP000182993">
    <property type="component" value="Chromosome"/>
</dbReference>
<proteinExistence type="predicted"/>
<organism evidence="1 2">
    <name type="scientific">Thermus brockianus</name>
    <dbReference type="NCBI Taxonomy" id="56956"/>
    <lineage>
        <taxon>Bacteria</taxon>
        <taxon>Thermotogati</taxon>
        <taxon>Deinococcota</taxon>
        <taxon>Deinococci</taxon>
        <taxon>Thermales</taxon>
        <taxon>Thermaceae</taxon>
        <taxon>Thermus</taxon>
    </lineage>
</organism>
<dbReference type="RefSeq" id="WP_071676789.1">
    <property type="nucleotide sequence ID" value="NZ_CP016312.1"/>
</dbReference>
<name>A0A1J0LSM6_THEBO</name>
<dbReference type="AlphaFoldDB" id="A0A1J0LSM6"/>
<evidence type="ECO:0000313" key="2">
    <source>
        <dbReference type="Proteomes" id="UP000182993"/>
    </source>
</evidence>
<evidence type="ECO:0008006" key="3">
    <source>
        <dbReference type="Google" id="ProtNLM"/>
    </source>
</evidence>
<dbReference type="STRING" id="56956.A0O31_00846"/>
<dbReference type="KEGG" id="tbc:A0O31_00846"/>
<evidence type="ECO:0000313" key="1">
    <source>
        <dbReference type="EMBL" id="APD09020.1"/>
    </source>
</evidence>
<protein>
    <recommendedName>
        <fullName evidence="3">ASCH domain-containing protein</fullName>
    </recommendedName>
</protein>
<accession>A0A1J0LSM6</accession>
<dbReference type="EMBL" id="CP016312">
    <property type="protein sequence ID" value="APD09020.1"/>
    <property type="molecule type" value="Genomic_DNA"/>
</dbReference>
<sequence length="150" mass="17114">MRIPFRADLYEKVASGEKTATIRDGTYWARRLRPGQKVELAFGRRDRPKILPALVREIVVLDMTPEVELARAVLEAPTDEEAERLWEEAVAREGSPSEYDAWHNDVFEKALQDSGNDPWDLLFGLAAANPPIREITIIWWDLLRESPSAS</sequence>
<reference evidence="2" key="1">
    <citation type="submission" date="2016-06" db="EMBL/GenBank/DDBJ databases">
        <title>Whole genome sequencing of Thermus brockianus strain GE-1.</title>
        <authorList>
            <person name="Schaefers C."/>
            <person name="Blank S."/>
            <person name="Wiebusch S."/>
            <person name="Elleuche S."/>
            <person name="Antranikian G."/>
        </authorList>
    </citation>
    <scope>NUCLEOTIDE SEQUENCE [LARGE SCALE GENOMIC DNA]</scope>
    <source>
        <strain evidence="2">GE-1</strain>
    </source>
</reference>